<organism evidence="1 2">
    <name type="scientific">Candidatus Nitrosotenuis uzonensis</name>
    <dbReference type="NCBI Taxonomy" id="1407055"/>
    <lineage>
        <taxon>Archaea</taxon>
        <taxon>Nitrososphaerota</taxon>
        <taxon>Candidatus Nitrosotenuis</taxon>
    </lineage>
</organism>
<accession>V6ATZ4</accession>
<comment type="caution">
    <text evidence="1">The sequence shown here is derived from an EMBL/GenBank/DDBJ whole genome shotgun (WGS) entry which is preliminary data.</text>
</comment>
<proteinExistence type="predicted"/>
<reference evidence="1 2" key="1">
    <citation type="journal article" date="2013" name="PLoS ONE">
        <title>Enrichment and Genome Sequence of the Group I.1a Ammonia-Oxidizing Archaeon ?Ca. Nitrosotenuis uzonensis? Representing a Clade Globally.</title>
        <authorList>
            <person name="Lebedeva E.V."/>
            <person name="Hatzenpichler R."/>
            <person name="Pelletier E."/>
            <person name="Schuster N."/>
            <person name="Hauzmayer S."/>
            <person name="Bulaev A."/>
            <person name="Grigor'eva N.V."/>
            <person name="Galushko A."/>
            <person name="Schmid M."/>
            <person name="Palatinszky M."/>
            <person name="Le Paslier D."/>
            <person name="Daims H."/>
            <person name="Wagner M."/>
        </authorList>
    </citation>
    <scope>NUCLEOTIDE SEQUENCE [LARGE SCALE GENOMIC DNA]</scope>
    <source>
        <strain evidence="1 2">N4</strain>
    </source>
</reference>
<dbReference type="STRING" id="1407055.NITUZ_40079"/>
<sequence>MGTLIVALKINLIKTTHSLHTMLFGVFATHNPESCPLNNKNSKRIFIEMGGKLKSAQRKFRIAKIIGFYMSVLEHQWVIMMDAKDAHDIEKFCIEVGISAISTVKIVPMSDFANSLKKFKSLE</sequence>
<name>V6ATZ4_9ARCH</name>
<evidence type="ECO:0000313" key="1">
    <source>
        <dbReference type="EMBL" id="CDI05913.1"/>
    </source>
</evidence>
<protein>
    <submittedName>
        <fullName evidence="1">Uncharacterized protein</fullName>
    </submittedName>
</protein>
<gene>
    <name evidence="1" type="ORF">NITUZ_40079</name>
</gene>
<keyword evidence="2" id="KW-1185">Reference proteome</keyword>
<dbReference type="AlphaFoldDB" id="V6ATZ4"/>
<dbReference type="EMBL" id="CBTY010000009">
    <property type="protein sequence ID" value="CDI05913.1"/>
    <property type="molecule type" value="Genomic_DNA"/>
</dbReference>
<dbReference type="Proteomes" id="UP000018159">
    <property type="component" value="Unassembled WGS sequence"/>
</dbReference>
<evidence type="ECO:0000313" key="2">
    <source>
        <dbReference type="Proteomes" id="UP000018159"/>
    </source>
</evidence>